<proteinExistence type="predicted"/>
<feature type="domain" description="Methyltransferase type 11" evidence="4">
    <location>
        <begin position="69"/>
        <end position="135"/>
    </location>
</feature>
<evidence type="ECO:0000313" key="6">
    <source>
        <dbReference type="Proteomes" id="UP000564677"/>
    </source>
</evidence>
<dbReference type="GO" id="GO:0008757">
    <property type="term" value="F:S-adenosylmethionine-dependent methyltransferase activity"/>
    <property type="evidence" value="ECO:0007669"/>
    <property type="project" value="InterPro"/>
</dbReference>
<dbReference type="InterPro" id="IPR013216">
    <property type="entry name" value="Methyltransf_11"/>
</dbReference>
<dbReference type="GO" id="GO:0032259">
    <property type="term" value="P:methylation"/>
    <property type="evidence" value="ECO:0007669"/>
    <property type="project" value="UniProtKB-KW"/>
</dbReference>
<gene>
    <name evidence="5" type="ORF">FHR20_000702</name>
</gene>
<dbReference type="Gene3D" id="3.40.50.150">
    <property type="entry name" value="Vaccinia Virus protein VP39"/>
    <property type="match status" value="1"/>
</dbReference>
<reference evidence="5 6" key="1">
    <citation type="submission" date="2020-03" db="EMBL/GenBank/DDBJ databases">
        <title>Genomic Encyclopedia of Type Strains, Phase IV (KMG-IV): sequencing the most valuable type-strain genomes for metagenomic binning, comparative biology and taxonomic classification.</title>
        <authorList>
            <person name="Goeker M."/>
        </authorList>
    </citation>
    <scope>NUCLEOTIDE SEQUENCE [LARGE SCALE GENOMIC DNA]</scope>
    <source>
        <strain evidence="5 6">DSM 4733</strain>
    </source>
</reference>
<dbReference type="PANTHER" id="PTHR13090:SF1">
    <property type="entry name" value="ARGININE-HYDROXYLASE NDUFAF5, MITOCHONDRIAL"/>
    <property type="match status" value="1"/>
</dbReference>
<accession>A0A7X5UX25</accession>
<evidence type="ECO:0000259" key="4">
    <source>
        <dbReference type="Pfam" id="PF08241"/>
    </source>
</evidence>
<dbReference type="PANTHER" id="PTHR13090">
    <property type="entry name" value="ARGININE-HYDROXYLASE NDUFAF5, MITOCHONDRIAL"/>
    <property type="match status" value="1"/>
</dbReference>
<dbReference type="EMBL" id="JAASQV010000001">
    <property type="protein sequence ID" value="NIJ63771.1"/>
    <property type="molecule type" value="Genomic_DNA"/>
</dbReference>
<dbReference type="RefSeq" id="WP_167298232.1">
    <property type="nucleotide sequence ID" value="NZ_JAASQV010000001.1"/>
</dbReference>
<dbReference type="AlphaFoldDB" id="A0A7X5UX25"/>
<organism evidence="5 6">
    <name type="scientific">Sphingomonas leidyi</name>
    <dbReference type="NCBI Taxonomy" id="68569"/>
    <lineage>
        <taxon>Bacteria</taxon>
        <taxon>Pseudomonadati</taxon>
        <taxon>Pseudomonadota</taxon>
        <taxon>Alphaproteobacteria</taxon>
        <taxon>Sphingomonadales</taxon>
        <taxon>Sphingomonadaceae</taxon>
        <taxon>Sphingomonas</taxon>
    </lineage>
</organism>
<dbReference type="Proteomes" id="UP000564677">
    <property type="component" value="Unassembled WGS sequence"/>
</dbReference>
<comment type="caution">
    <text evidence="5">The sequence shown here is derived from an EMBL/GenBank/DDBJ whole genome shotgun (WGS) entry which is preliminary data.</text>
</comment>
<protein>
    <submittedName>
        <fullName evidence="5">SAM-dependent methyltransferase</fullName>
    </submittedName>
</protein>
<feature type="region of interest" description="Disordered" evidence="3">
    <location>
        <begin position="256"/>
        <end position="281"/>
    </location>
</feature>
<evidence type="ECO:0000256" key="2">
    <source>
        <dbReference type="ARBA" id="ARBA00022679"/>
    </source>
</evidence>
<dbReference type="SUPFAM" id="SSF53335">
    <property type="entry name" value="S-adenosyl-L-methionine-dependent methyltransferases"/>
    <property type="match status" value="1"/>
</dbReference>
<name>A0A7X5UX25_9SPHN</name>
<evidence type="ECO:0000256" key="3">
    <source>
        <dbReference type="SAM" id="MobiDB-lite"/>
    </source>
</evidence>
<sequence>MPHNGPSDSSEIFDRALRRKRRDRAARRYEGFVREHMLEGIQDRLAAVTRAFGDVLDLGSFGGGFALPGARITRIDAGARFATMAGGIQADEDRHPFPEASFDLVVSVGVLDQINDVPGALALARRALRPDGLFLGAFLGAGTLATLRGAFLKAEAERPAARFHPQIDVRAAGDLLTRAGFALPVADVETLTVRYGSMFSLLHDLRGMAATNLLPGTPPLTRDTLARAAEAFAERADPDGRTAERFEIVYLTGWAPDESQPRPARRGSATTSLAEALRPKQ</sequence>
<evidence type="ECO:0000313" key="5">
    <source>
        <dbReference type="EMBL" id="NIJ63771.1"/>
    </source>
</evidence>
<dbReference type="InterPro" id="IPR050602">
    <property type="entry name" value="Malonyl-ACP_OMT"/>
</dbReference>
<keyword evidence="2 5" id="KW-0808">Transferase</keyword>
<evidence type="ECO:0000256" key="1">
    <source>
        <dbReference type="ARBA" id="ARBA00022603"/>
    </source>
</evidence>
<keyword evidence="1 5" id="KW-0489">Methyltransferase</keyword>
<dbReference type="Pfam" id="PF08241">
    <property type="entry name" value="Methyltransf_11"/>
    <property type="match status" value="1"/>
</dbReference>
<keyword evidence="6" id="KW-1185">Reference proteome</keyword>
<dbReference type="InterPro" id="IPR029063">
    <property type="entry name" value="SAM-dependent_MTases_sf"/>
</dbReference>